<sequence>MNDTAPSSTKLQRTPKQTRGHQRVTAILQACARLLIQLGVANLTMHGIAREAGTSIGSLYHFFSDKQQVLEALGQGHIAAMSAIAEPLHGVDESHWRGLSSRQVIEQTTLPLLQYIEQHPDLLQMLTPGYALGQLQAPGLHVQMQNLYDRVLKARLPNASARQRETWGQVLLGLPLGLFQRAQEHQELKRELLLEEVPRALAAYLDTIEKLLAPA</sequence>
<dbReference type="PANTHER" id="PTHR30055:SF234">
    <property type="entry name" value="HTH-TYPE TRANSCRIPTIONAL REGULATOR BETI"/>
    <property type="match status" value="1"/>
</dbReference>
<dbReference type="InterPro" id="IPR041669">
    <property type="entry name" value="TetR_C_15"/>
</dbReference>
<evidence type="ECO:0000256" key="2">
    <source>
        <dbReference type="ARBA" id="ARBA00023125"/>
    </source>
</evidence>
<evidence type="ECO:0000313" key="8">
    <source>
        <dbReference type="Proteomes" id="UP000486534"/>
    </source>
</evidence>
<evidence type="ECO:0000256" key="5">
    <source>
        <dbReference type="SAM" id="MobiDB-lite"/>
    </source>
</evidence>
<name>A0A7X1U5H1_9PSED</name>
<gene>
    <name evidence="7" type="ORF">GDH07_19695</name>
</gene>
<accession>A0A7X1U5H1</accession>
<dbReference type="AlphaFoldDB" id="A0A7X1U5H1"/>
<dbReference type="InterPro" id="IPR009057">
    <property type="entry name" value="Homeodomain-like_sf"/>
</dbReference>
<dbReference type="RefSeq" id="WP_152898590.1">
    <property type="nucleotide sequence ID" value="NZ_WHUV01000003.1"/>
</dbReference>
<dbReference type="Gene3D" id="1.10.357.10">
    <property type="entry name" value="Tetracycline Repressor, domain 2"/>
    <property type="match status" value="1"/>
</dbReference>
<dbReference type="PANTHER" id="PTHR30055">
    <property type="entry name" value="HTH-TYPE TRANSCRIPTIONAL REGULATOR RUTR"/>
    <property type="match status" value="1"/>
</dbReference>
<feature type="DNA-binding region" description="H-T-H motif" evidence="4">
    <location>
        <begin position="44"/>
        <end position="63"/>
    </location>
</feature>
<evidence type="ECO:0000259" key="6">
    <source>
        <dbReference type="PROSITE" id="PS50977"/>
    </source>
</evidence>
<dbReference type="EMBL" id="WHUV01000003">
    <property type="protein sequence ID" value="MQA55547.1"/>
    <property type="molecule type" value="Genomic_DNA"/>
</dbReference>
<dbReference type="GO" id="GO:0003700">
    <property type="term" value="F:DNA-binding transcription factor activity"/>
    <property type="evidence" value="ECO:0007669"/>
    <property type="project" value="TreeGrafter"/>
</dbReference>
<dbReference type="Proteomes" id="UP000486534">
    <property type="component" value="Unassembled WGS sequence"/>
</dbReference>
<evidence type="ECO:0000313" key="7">
    <source>
        <dbReference type="EMBL" id="MQA55547.1"/>
    </source>
</evidence>
<dbReference type="Pfam" id="PF17918">
    <property type="entry name" value="TetR_C_15"/>
    <property type="match status" value="1"/>
</dbReference>
<protein>
    <submittedName>
        <fullName evidence="7">TetR family transcriptional regulator</fullName>
    </submittedName>
</protein>
<keyword evidence="3" id="KW-0804">Transcription</keyword>
<dbReference type="GO" id="GO:0000976">
    <property type="term" value="F:transcription cis-regulatory region binding"/>
    <property type="evidence" value="ECO:0007669"/>
    <property type="project" value="TreeGrafter"/>
</dbReference>
<evidence type="ECO:0000256" key="3">
    <source>
        <dbReference type="ARBA" id="ARBA00023163"/>
    </source>
</evidence>
<dbReference type="InterPro" id="IPR050109">
    <property type="entry name" value="HTH-type_TetR-like_transc_reg"/>
</dbReference>
<feature type="domain" description="HTH tetR-type" evidence="6">
    <location>
        <begin position="21"/>
        <end position="81"/>
    </location>
</feature>
<proteinExistence type="predicted"/>
<reference evidence="7 8" key="1">
    <citation type="submission" date="2019-10" db="EMBL/GenBank/DDBJ databases">
        <title>Pseudomonas dajingensis sp. nov., isolated from the profound head ulcers of farmed Murray cod (Maccullochella peelii peelii).</title>
        <authorList>
            <person name="Liu Y."/>
        </authorList>
    </citation>
    <scope>NUCLEOTIDE SEQUENCE [LARGE SCALE GENOMIC DNA]</scope>
    <source>
        <strain evidence="7 8">MC042</strain>
    </source>
</reference>
<dbReference type="PRINTS" id="PR00455">
    <property type="entry name" value="HTHTETR"/>
</dbReference>
<evidence type="ECO:0000256" key="1">
    <source>
        <dbReference type="ARBA" id="ARBA00023015"/>
    </source>
</evidence>
<dbReference type="SUPFAM" id="SSF46689">
    <property type="entry name" value="Homeodomain-like"/>
    <property type="match status" value="1"/>
</dbReference>
<keyword evidence="2 4" id="KW-0238">DNA-binding</keyword>
<dbReference type="PROSITE" id="PS50977">
    <property type="entry name" value="HTH_TETR_2"/>
    <property type="match status" value="1"/>
</dbReference>
<dbReference type="InterPro" id="IPR001647">
    <property type="entry name" value="HTH_TetR"/>
</dbReference>
<organism evidence="7 8">
    <name type="scientific">Pseudomonas piscis</name>
    <dbReference type="NCBI Taxonomy" id="2614538"/>
    <lineage>
        <taxon>Bacteria</taxon>
        <taxon>Pseudomonadati</taxon>
        <taxon>Pseudomonadota</taxon>
        <taxon>Gammaproteobacteria</taxon>
        <taxon>Pseudomonadales</taxon>
        <taxon>Pseudomonadaceae</taxon>
        <taxon>Pseudomonas</taxon>
    </lineage>
</organism>
<keyword evidence="1" id="KW-0805">Transcription regulation</keyword>
<feature type="compositionally biased region" description="Polar residues" evidence="5">
    <location>
        <begin position="1"/>
        <end position="15"/>
    </location>
</feature>
<evidence type="ECO:0000256" key="4">
    <source>
        <dbReference type="PROSITE-ProRule" id="PRU00335"/>
    </source>
</evidence>
<comment type="caution">
    <text evidence="7">The sequence shown here is derived from an EMBL/GenBank/DDBJ whole genome shotgun (WGS) entry which is preliminary data.</text>
</comment>
<feature type="region of interest" description="Disordered" evidence="5">
    <location>
        <begin position="1"/>
        <end position="20"/>
    </location>
</feature>
<dbReference type="Pfam" id="PF00440">
    <property type="entry name" value="TetR_N"/>
    <property type="match status" value="1"/>
</dbReference>